<dbReference type="CDD" id="cd07496">
    <property type="entry name" value="Peptidases_S8_13"/>
    <property type="match status" value="1"/>
</dbReference>
<dbReference type="SUPFAM" id="SSF52743">
    <property type="entry name" value="Subtilisin-like"/>
    <property type="match status" value="1"/>
</dbReference>
<evidence type="ECO:0000256" key="4">
    <source>
        <dbReference type="ARBA" id="ARBA00022670"/>
    </source>
</evidence>
<evidence type="ECO:0000256" key="1">
    <source>
        <dbReference type="ARBA" id="ARBA00004613"/>
    </source>
</evidence>
<dbReference type="Pfam" id="PF00082">
    <property type="entry name" value="Peptidase_S8"/>
    <property type="match status" value="1"/>
</dbReference>
<feature type="domain" description="Peptidase C-terminal archaeal/bacterial" evidence="10">
    <location>
        <begin position="488"/>
        <end position="553"/>
    </location>
</feature>
<dbReference type="Gene3D" id="2.60.120.380">
    <property type="match status" value="2"/>
</dbReference>
<dbReference type="InterPro" id="IPR000209">
    <property type="entry name" value="Peptidase_S8/S53_dom"/>
</dbReference>
<sequence>MRLKLKINLMLSMLLVTPMVCATSDMRLIVKYKNDASFLSAFSTQTAPQRQKTMQAAALLLSKNVNTSVRFIHSMSLPNHHVFAAKSRTDNIQQVIQELSVNPNVEYVEEDKRLQAFFTPNDPEYPNQWHYHSSSGGLNLPGAWDNATGSGVVVAVIDSGYRPHSDLNPNILPGYDMISDLLLANDGDLRDSDARDPGDGARAGECGINQPARNSSWHGTHVAGTVAAVTDNSTGVAGVAFNAKVVPVRILGKCGAILSDLLDAMVWAVGGSVFDVPINNNPAQVINISLGGSGACGPSMQNTINLVRNTGATIVVAAGNENDNANNFNPGNCSGVVNVAATDINAGRALYSNHGTAVTVSAPGGVMSSALDPSGIFSTSNSGTTAPGSDNYRFLSGTSMASPHVAGVAALLYQAKPDITPDDVAALLKNNTRPFGDNCTTCGTGIVDATTAVNAALNNDIDPNPEDTVLVNNIAKTGLSSAANNQLYFTFEVPENATSLSFNLSGDGDADLHVLFGSRPTTLDFDCRPYMDSSNEICEFTNPKAGTWHVMIEAFRAYNDVSLVASYKKGNGGGAGDSLEINDINASLGNWKHYSVTVPAGMNSLNITISGGAGDADLYVRYLTEPETGKFHCRPYKNGNAESCRFTTPQSGTWYIGIRAYRTFSGVTLNVNLE</sequence>
<feature type="domain" description="Peptidase S8/S53" evidence="9">
    <location>
        <begin position="149"/>
        <end position="432"/>
    </location>
</feature>
<dbReference type="EMBL" id="UOFO01000034">
    <property type="protein sequence ID" value="VAW84132.1"/>
    <property type="molecule type" value="Genomic_DNA"/>
</dbReference>
<feature type="domain" description="Peptidase C-terminal archaeal/bacterial" evidence="10">
    <location>
        <begin position="594"/>
        <end position="659"/>
    </location>
</feature>
<dbReference type="PROSITE" id="PS00138">
    <property type="entry name" value="SUBTILASE_SER"/>
    <property type="match status" value="1"/>
</dbReference>
<evidence type="ECO:0000259" key="10">
    <source>
        <dbReference type="Pfam" id="PF04151"/>
    </source>
</evidence>
<dbReference type="InterPro" id="IPR034176">
    <property type="entry name" value="Peptidases_S8_13"/>
</dbReference>
<keyword evidence="4 11" id="KW-0645">Protease</keyword>
<keyword evidence="6 11" id="KW-0378">Hydrolase</keyword>
<evidence type="ECO:0000313" key="11">
    <source>
        <dbReference type="EMBL" id="VAW84132.1"/>
    </source>
</evidence>
<dbReference type="InterPro" id="IPR015500">
    <property type="entry name" value="Peptidase_S8_subtilisin-rel"/>
</dbReference>
<keyword evidence="3" id="KW-0964">Secreted</keyword>
<reference evidence="11" key="1">
    <citation type="submission" date="2018-06" db="EMBL/GenBank/DDBJ databases">
        <authorList>
            <person name="Zhirakovskaya E."/>
        </authorList>
    </citation>
    <scope>NUCLEOTIDE SEQUENCE</scope>
</reference>
<evidence type="ECO:0000256" key="2">
    <source>
        <dbReference type="ARBA" id="ARBA00011073"/>
    </source>
</evidence>
<comment type="subcellular location">
    <subcellularLocation>
        <location evidence="1">Secreted</location>
    </subcellularLocation>
</comment>
<dbReference type="Gene3D" id="3.40.50.200">
    <property type="entry name" value="Peptidase S8/S53 domain"/>
    <property type="match status" value="1"/>
</dbReference>
<dbReference type="PANTHER" id="PTHR43806:SF11">
    <property type="entry name" value="CEREVISIN-RELATED"/>
    <property type="match status" value="1"/>
</dbReference>
<evidence type="ECO:0000259" key="9">
    <source>
        <dbReference type="Pfam" id="PF00082"/>
    </source>
</evidence>
<dbReference type="GO" id="GO:0006508">
    <property type="term" value="P:proteolysis"/>
    <property type="evidence" value="ECO:0007669"/>
    <property type="project" value="UniProtKB-KW"/>
</dbReference>
<dbReference type="PROSITE" id="PS51892">
    <property type="entry name" value="SUBTILASE"/>
    <property type="match status" value="1"/>
</dbReference>
<keyword evidence="5" id="KW-0732">Signal</keyword>
<dbReference type="GO" id="GO:0005576">
    <property type="term" value="C:extracellular region"/>
    <property type="evidence" value="ECO:0007669"/>
    <property type="project" value="UniProtKB-SubCell"/>
</dbReference>
<dbReference type="Pfam" id="PF04151">
    <property type="entry name" value="PPC"/>
    <property type="match status" value="2"/>
</dbReference>
<proteinExistence type="inferred from homology"/>
<dbReference type="InterPro" id="IPR007280">
    <property type="entry name" value="Peptidase_C_arc/bac"/>
</dbReference>
<evidence type="ECO:0000256" key="3">
    <source>
        <dbReference type="ARBA" id="ARBA00022525"/>
    </source>
</evidence>
<evidence type="ECO:0000256" key="7">
    <source>
        <dbReference type="ARBA" id="ARBA00022825"/>
    </source>
</evidence>
<dbReference type="AlphaFoldDB" id="A0A3B0Z9A1"/>
<evidence type="ECO:0000256" key="5">
    <source>
        <dbReference type="ARBA" id="ARBA00022729"/>
    </source>
</evidence>
<accession>A0A3B0Z9A1</accession>
<dbReference type="PROSITE" id="PS00137">
    <property type="entry name" value="SUBTILASE_HIS"/>
    <property type="match status" value="1"/>
</dbReference>
<dbReference type="PRINTS" id="PR00723">
    <property type="entry name" value="SUBTILISIN"/>
</dbReference>
<evidence type="ECO:0000256" key="6">
    <source>
        <dbReference type="ARBA" id="ARBA00022801"/>
    </source>
</evidence>
<dbReference type="InterPro" id="IPR023828">
    <property type="entry name" value="Peptidase_S8_Ser-AS"/>
</dbReference>
<dbReference type="InterPro" id="IPR036852">
    <property type="entry name" value="Peptidase_S8/S53_dom_sf"/>
</dbReference>
<gene>
    <name evidence="11" type="ORF">MNBD_GAMMA16-747</name>
</gene>
<keyword evidence="7" id="KW-0720">Serine protease</keyword>
<keyword evidence="8" id="KW-0865">Zymogen</keyword>
<dbReference type="EC" id="3.4.21.-" evidence="11"/>
<dbReference type="InterPro" id="IPR050131">
    <property type="entry name" value="Peptidase_S8_subtilisin-like"/>
</dbReference>
<dbReference type="PANTHER" id="PTHR43806">
    <property type="entry name" value="PEPTIDASE S8"/>
    <property type="match status" value="1"/>
</dbReference>
<protein>
    <submittedName>
        <fullName evidence="11">Extracellular protease</fullName>
        <ecNumber evidence="11">3.4.21.-</ecNumber>
    </submittedName>
</protein>
<comment type="similarity">
    <text evidence="2">Belongs to the peptidase S8 family.</text>
</comment>
<evidence type="ECO:0000256" key="8">
    <source>
        <dbReference type="ARBA" id="ARBA00023145"/>
    </source>
</evidence>
<dbReference type="GO" id="GO:0004252">
    <property type="term" value="F:serine-type endopeptidase activity"/>
    <property type="evidence" value="ECO:0007669"/>
    <property type="project" value="InterPro"/>
</dbReference>
<organism evidence="11">
    <name type="scientific">hydrothermal vent metagenome</name>
    <dbReference type="NCBI Taxonomy" id="652676"/>
    <lineage>
        <taxon>unclassified sequences</taxon>
        <taxon>metagenomes</taxon>
        <taxon>ecological metagenomes</taxon>
    </lineage>
</organism>
<dbReference type="InterPro" id="IPR022398">
    <property type="entry name" value="Peptidase_S8_His-AS"/>
</dbReference>
<dbReference type="FunFam" id="3.40.50.200:FF:000022">
    <property type="entry name" value="Extracellular protease"/>
    <property type="match status" value="1"/>
</dbReference>
<name>A0A3B0Z9A1_9ZZZZ</name>